<dbReference type="Proteomes" id="UP000280036">
    <property type="component" value="Unassembled WGS sequence"/>
</dbReference>
<keyword evidence="4" id="KW-0805">Transcription regulation</keyword>
<organism evidence="11 12">
    <name type="scientific">Mycoplasmopsis caviae</name>
    <dbReference type="NCBI Taxonomy" id="55603"/>
    <lineage>
        <taxon>Bacteria</taxon>
        <taxon>Bacillati</taxon>
        <taxon>Mycoplasmatota</taxon>
        <taxon>Mycoplasmoidales</taxon>
        <taxon>Metamycoplasmataceae</taxon>
        <taxon>Mycoplasmopsis</taxon>
    </lineage>
</organism>
<evidence type="ECO:0000313" key="12">
    <source>
        <dbReference type="Proteomes" id="UP000280036"/>
    </source>
</evidence>
<dbReference type="InterPro" id="IPR036555">
    <property type="entry name" value="NusA_N_sf"/>
</dbReference>
<keyword evidence="1" id="KW-0806">Transcription termination</keyword>
<name>A0A3P8KBD4_9BACT</name>
<dbReference type="OrthoDB" id="9807233at2"/>
<dbReference type="PANTHER" id="PTHR22648:SF0">
    <property type="entry name" value="TRANSCRIPTION TERMINATION_ANTITERMINATION PROTEIN NUSA"/>
    <property type="match status" value="1"/>
</dbReference>
<dbReference type="InterPro" id="IPR009019">
    <property type="entry name" value="KH_sf_prok-type"/>
</dbReference>
<dbReference type="GO" id="GO:0006353">
    <property type="term" value="P:DNA-templated transcription termination"/>
    <property type="evidence" value="ECO:0007669"/>
    <property type="project" value="UniProtKB-KW"/>
</dbReference>
<dbReference type="Proteomes" id="UP001058569">
    <property type="component" value="Chromosome"/>
</dbReference>
<proteinExistence type="predicted"/>
<evidence type="ECO:0000313" key="11">
    <source>
        <dbReference type="EMBL" id="VDR41894.1"/>
    </source>
</evidence>
<dbReference type="SUPFAM" id="SSF54814">
    <property type="entry name" value="Prokaryotic type KH domain (KH-domain type II)"/>
    <property type="match status" value="2"/>
</dbReference>
<feature type="domain" description="NusA-like second KH" evidence="9">
    <location>
        <begin position="314"/>
        <end position="379"/>
    </location>
</feature>
<dbReference type="GO" id="GO:0003723">
    <property type="term" value="F:RNA binding"/>
    <property type="evidence" value="ECO:0007669"/>
    <property type="project" value="UniProtKB-KW"/>
</dbReference>
<dbReference type="InterPro" id="IPR015946">
    <property type="entry name" value="KH_dom-like_a/b"/>
</dbReference>
<evidence type="ECO:0000256" key="6">
    <source>
        <dbReference type="SAM" id="MobiDB-lite"/>
    </source>
</evidence>
<keyword evidence="3" id="KW-0694">RNA-binding</keyword>
<dbReference type="Gene3D" id="3.30.300.20">
    <property type="match status" value="2"/>
</dbReference>
<dbReference type="SUPFAM" id="SSF69705">
    <property type="entry name" value="Transcription factor NusA, N-terminal domain"/>
    <property type="match status" value="1"/>
</dbReference>
<evidence type="ECO:0000256" key="1">
    <source>
        <dbReference type="ARBA" id="ARBA00022472"/>
    </source>
</evidence>
<feature type="domain" description="Transcription factor NusA first KH" evidence="8">
    <location>
        <begin position="231"/>
        <end position="309"/>
    </location>
</feature>
<evidence type="ECO:0000259" key="8">
    <source>
        <dbReference type="Pfam" id="PF13184"/>
    </source>
</evidence>
<sequence length="538" mass="60324">MPKKSKTSAQVTLNVKKAWYQILNGYFEKEKLPMNEVVQIFSVETTRIINKLIDPDAEIVFEIDEAKQEVSIYNNNVCVTKEPTDLESPESLISFVDYDEVHSINSKIKEGDIIKWEIDLSNLTKSQNSEAKKALKIINSSIAQAIKILQKKKVFEQYSGKIGETVKVVLNSKNSNGSWNVQIVDSNVNAFLPAGLISSKRKANPGQYFDVVIEKVSEESKLSQIEVSLDSPKIVYTVLKNNIPEIAEGLIEIVGVYRQPGERTKVSVKLAEGANPDIDARGAIIGENGSRIEILSEKLDGERIDVVLYDEDIRKYIANAMSPIPVVDVVPKPKEENKYYVIVVPEHLTPAIGKKGVNTLLASNLTKAKLDIISTTDAKAQGIVFDESLISSITSAIKREGTKVKYQKPANNRKSIRKQGQNIFSNSFNSIDVSNFDQDIAAFELHEQDKMDSLYEDDDNFEELVRKIESEFASEKSQENVSEEQVVKTPKKDNKISTSDYKKAKEVAKNFVVDDDLSKFGLDDFDLGDIDFDEYEDK</sequence>
<gene>
    <name evidence="11" type="primary">nusA</name>
    <name evidence="11" type="ORF">NCTC10126_00382</name>
    <name evidence="10" type="ORF">NPA07_00410</name>
</gene>
<dbReference type="GO" id="GO:0031564">
    <property type="term" value="P:transcription antitermination"/>
    <property type="evidence" value="ECO:0007669"/>
    <property type="project" value="InterPro"/>
</dbReference>
<keyword evidence="5" id="KW-0804">Transcription</keyword>
<dbReference type="Pfam" id="PF26594">
    <property type="entry name" value="KH_NusA_2nd"/>
    <property type="match status" value="1"/>
</dbReference>
<dbReference type="EMBL" id="UZVY01000001">
    <property type="protein sequence ID" value="VDR41894.1"/>
    <property type="molecule type" value="Genomic_DNA"/>
</dbReference>
<dbReference type="GO" id="GO:0005829">
    <property type="term" value="C:cytosol"/>
    <property type="evidence" value="ECO:0007669"/>
    <property type="project" value="TreeGrafter"/>
</dbReference>
<dbReference type="PANTHER" id="PTHR22648">
    <property type="entry name" value="TRANSCRIPTION TERMINATION FACTOR NUSA"/>
    <property type="match status" value="1"/>
</dbReference>
<dbReference type="RefSeq" id="WP_126118147.1">
    <property type="nucleotide sequence ID" value="NZ_CP101806.1"/>
</dbReference>
<dbReference type="InterPro" id="IPR030842">
    <property type="entry name" value="TF_NusA_bacterial"/>
</dbReference>
<dbReference type="InterPro" id="IPR058582">
    <property type="entry name" value="KH_NusA_2nd"/>
</dbReference>
<protein>
    <submittedName>
        <fullName evidence="11">N utilization substance protein A</fullName>
    </submittedName>
    <submittedName>
        <fullName evidence="10">Transcription termination/antitermination protein NusA</fullName>
    </submittedName>
</protein>
<dbReference type="Pfam" id="PF08529">
    <property type="entry name" value="NusA_N"/>
    <property type="match status" value="1"/>
</dbReference>
<dbReference type="Gene3D" id="3.30.1480.10">
    <property type="entry name" value="NusA, N-terminal domain"/>
    <property type="match status" value="1"/>
</dbReference>
<reference evidence="11 12" key="1">
    <citation type="submission" date="2018-12" db="EMBL/GenBank/DDBJ databases">
        <authorList>
            <consortium name="Pathogen Informatics"/>
        </authorList>
    </citation>
    <scope>NUCLEOTIDE SEQUENCE [LARGE SCALE GENOMIC DNA]</scope>
    <source>
        <strain evidence="11 12">NCTC10126</strain>
    </source>
</reference>
<evidence type="ECO:0000313" key="10">
    <source>
        <dbReference type="EMBL" id="UUD35327.1"/>
    </source>
</evidence>
<accession>A0A3P8KBD4</accession>
<evidence type="ECO:0000256" key="2">
    <source>
        <dbReference type="ARBA" id="ARBA00022490"/>
    </source>
</evidence>
<evidence type="ECO:0000256" key="4">
    <source>
        <dbReference type="ARBA" id="ARBA00023015"/>
    </source>
</evidence>
<evidence type="ECO:0000313" key="13">
    <source>
        <dbReference type="Proteomes" id="UP001058569"/>
    </source>
</evidence>
<keyword evidence="13" id="KW-1185">Reference proteome</keyword>
<dbReference type="InterPro" id="IPR013735">
    <property type="entry name" value="TF_NusA_N"/>
</dbReference>
<dbReference type="EMBL" id="CP101806">
    <property type="protein sequence ID" value="UUD35327.1"/>
    <property type="molecule type" value="Genomic_DNA"/>
</dbReference>
<dbReference type="AlphaFoldDB" id="A0A3P8KBD4"/>
<reference evidence="10" key="2">
    <citation type="submission" date="2022-07" db="EMBL/GenBank/DDBJ databases">
        <title>Complete genome of Mycoplasma caviae type strain G122.</title>
        <authorList>
            <person name="Spergser J."/>
        </authorList>
    </citation>
    <scope>NUCLEOTIDE SEQUENCE</scope>
    <source>
        <strain evidence="10">G122</strain>
    </source>
</reference>
<dbReference type="InterPro" id="IPR025249">
    <property type="entry name" value="TF_NusA_KH_1st"/>
</dbReference>
<evidence type="ECO:0000259" key="9">
    <source>
        <dbReference type="Pfam" id="PF26594"/>
    </source>
</evidence>
<evidence type="ECO:0000256" key="3">
    <source>
        <dbReference type="ARBA" id="ARBA00022884"/>
    </source>
</evidence>
<evidence type="ECO:0000259" key="7">
    <source>
        <dbReference type="Pfam" id="PF08529"/>
    </source>
</evidence>
<feature type="domain" description="Transcription factor NusA N-terminal" evidence="7">
    <location>
        <begin position="28"/>
        <end position="134"/>
    </location>
</feature>
<keyword evidence="2" id="KW-0963">Cytoplasm</keyword>
<feature type="region of interest" description="Disordered" evidence="6">
    <location>
        <begin position="475"/>
        <end position="495"/>
    </location>
</feature>
<evidence type="ECO:0000256" key="5">
    <source>
        <dbReference type="ARBA" id="ARBA00023163"/>
    </source>
</evidence>
<dbReference type="GO" id="GO:0003700">
    <property type="term" value="F:DNA-binding transcription factor activity"/>
    <property type="evidence" value="ECO:0007669"/>
    <property type="project" value="InterPro"/>
</dbReference>
<dbReference type="Pfam" id="PF13184">
    <property type="entry name" value="KH_NusA_1st"/>
    <property type="match status" value="1"/>
</dbReference>